<feature type="region of interest" description="Disordered" evidence="7">
    <location>
        <begin position="1075"/>
        <end position="1136"/>
    </location>
</feature>
<feature type="region of interest" description="Disordered" evidence="7">
    <location>
        <begin position="940"/>
        <end position="1018"/>
    </location>
</feature>
<dbReference type="InterPro" id="IPR000569">
    <property type="entry name" value="HECT_dom"/>
</dbReference>
<evidence type="ECO:0000256" key="1">
    <source>
        <dbReference type="ARBA" id="ARBA00000885"/>
    </source>
</evidence>
<feature type="compositionally biased region" description="Basic residues" evidence="7">
    <location>
        <begin position="540"/>
        <end position="558"/>
    </location>
</feature>
<dbReference type="Gene3D" id="3.90.1750.10">
    <property type="entry name" value="Hect, E3 ligase catalytic domains"/>
    <property type="match status" value="1"/>
</dbReference>
<comment type="catalytic activity">
    <reaction evidence="1">
        <text>S-ubiquitinyl-[E2 ubiquitin-conjugating enzyme]-L-cysteine + [acceptor protein]-L-lysine = [E2 ubiquitin-conjugating enzyme]-L-cysteine + N(6)-ubiquitinyl-[acceptor protein]-L-lysine.</text>
        <dbReference type="EC" id="2.3.2.26"/>
    </reaction>
</comment>
<name>A0ABQ8YUQ6_9EUKA</name>
<feature type="region of interest" description="Disordered" evidence="7">
    <location>
        <begin position="1566"/>
        <end position="1586"/>
    </location>
</feature>
<feature type="active site" description="Glycyl thioester intermediate" evidence="6">
    <location>
        <position position="1869"/>
    </location>
</feature>
<evidence type="ECO:0000256" key="6">
    <source>
        <dbReference type="PROSITE-ProRule" id="PRU00104"/>
    </source>
</evidence>
<feature type="compositionally biased region" description="Basic and acidic residues" evidence="7">
    <location>
        <begin position="559"/>
        <end position="585"/>
    </location>
</feature>
<dbReference type="Gene3D" id="3.30.2410.10">
    <property type="entry name" value="Hect, E3 ligase catalytic domain"/>
    <property type="match status" value="1"/>
</dbReference>
<sequence length="1902" mass="222390">MTQRNASSRKKKKSKKNQKKEFTPRRSRRLIEQKKWLKSIEKLDKNDSSSKRKRKSLKSKSLTKEKKELKKPRYNTRSRNKSLRSKAITKSKTINRSKSQKKTKPKTKPKPKPKTKPKTKTKTKTKTINRSKSQKKTKPKTKPKPKQKPKKKTKNKKTEPNRIPSSPILENNVFSGFNSFSYLSDFSSSKGIKEILKGLGSDDQYLITRSLNELATMLSLMTEDDFSFDFSFESILPALLKLMNSNTNVEIPLLSVRCFANLLEALPSVIEILIDYKVHKVLFEKLLDPEYIELAEEAISLVEKLTVEYPKSLLSAGGLLAVLTFVEFFSLPTQQKALSAAANMSRATHLEQNTTSKETSIFEQFQKSLPLLTNLIQAPDPTVSNKSCLCIFNIFSNYFYDQKKVHLLLTESKTIISSILRIIANEPKRKIFTSAIKFFCDLCNYNSNVITDLIQSKVGIISIICDTFNISLKKANKNQLLNKYGTFHLTNHKVNELIRLSDNLLPCNLTSLNLIPSYVFPFVLNFENSPNKTSTLTPKNNKKLKKKPATKQKRKTKKNEKEKEKEKKKEKEKEKEKDQGKGKEKKEKKNYQKYYKLLVPIMNCYLSGSLNYLSQMRCLSIILKIFYFTPKKFLISNFEVHHYGNELIKKISSFIFQLIYKKTKIRSVGIGLIISNLLLEKYSKFFLNAFENMDIFLLAKSITQKKNQFNIQDFKTKTDVESNKSKKLNQSKFKKINDWIIKCSKELISKNNDNNINNNNNNRLKIKSIKKINNQFIENKKIALKNFAKILNQSISSNQFIESGLLDSILNYLTIQKTEKTKQSQKEINSKFSKNLENFHDLFFTENLILNEKNKIKKPLIYKLIDLLHEILNYEENFKFKISNINGFSLLKDMIRLQFKLDESTSSNDNTSSEEIDIDLINISSSDEPNNDDIIIFNNNDYYDGDDDDNDDDDDDDDDDDLDDYTLGGSLLINKNKKIKKKEKKKKKERKKKKKEKKKKKKEKEKEKKKNQKKKKKLKSTNLKKIFLPDVIGLDPVFVSIDDLENFLWNKIKPDELNNFNFSINLGSPEEHDLENNFYTSDNYGDGDGDDDDDDDDDDDIDDDDDDDDKNLNPFQNLQINNNKKKSSKNEKPKHHLHLSINGEKLYYGRLLYQEIFRIWKESNSSLSLKLFWSRVHKISYRLINVKKDVAMDFSERNLTKKSNQNNDHNYYRNNSRCCNKDGNNDKNKEIEKEEKMEIEPDIEIDHQNEKIKNNIIKKAFKINNRKFILKFPNNKKNQNNNINNERQLPLIDPPIYQDIISIYHGKNQAFKQTQTQSQSQAQAQSQTEIFWKTLNLLKICYILNTKWYQLNKFTNEIFLITKKYDNFKPIIPKNNFLSFKLNTKISRLLEDVLTITSIGLPDWIKYLVENYPFLFTLDLRKSFFKVTQMGVYRSIQEIEKRIEQDLNQIQIENYQTKIPRVPRFKVRVVRSKILESGIKIMKLKKAKTKRLLEIEYFNEVGTGSGPSQEFFNLVCQKIKQRKLNLWRENSFISVTSLIKKNNKSQSEEIIKTDYGLFPKPINNLNNNNSGGSGNNKQNNHHRHSHNHNIGINDIENNKFKNNLNNSKLFKFLGRFVARSILDFRVLDLSLSKIFYNLMFLQEKPTLWHLSQLSPEIYSVLMDFYKIIENKDNQNSREQKTGKGTQNEKLKLFTLKNTKIEDLYLNFTLPGYPEIELKPNGSQIRLKTENLQEYLNLVMDYFLKNGINNQMDQFRRGFEELLSINSLKIFEFEEFDNMINGIRKEEWTQELLLNSIEADHGYTKHSQTVQDLIQILTEMSNEEKIEFIKFCTGSSSLKNGIQKLSPKLTIVKSTIKENTDKYLPTVMTCTNYLKIPQYSSKEILKKKLFTAIQEGQMSFHLS</sequence>
<dbReference type="Proteomes" id="UP001150062">
    <property type="component" value="Unassembled WGS sequence"/>
</dbReference>
<dbReference type="EMBL" id="JAOAOG010000114">
    <property type="protein sequence ID" value="KAJ6248341.1"/>
    <property type="molecule type" value="Genomic_DNA"/>
</dbReference>
<feature type="compositionally biased region" description="Acidic residues" evidence="7">
    <location>
        <begin position="943"/>
        <end position="964"/>
    </location>
</feature>
<dbReference type="PROSITE" id="PS50237">
    <property type="entry name" value="HECT"/>
    <property type="match status" value="1"/>
</dbReference>
<feature type="compositionally biased region" description="Acidic residues" evidence="7">
    <location>
        <begin position="1085"/>
        <end position="1109"/>
    </location>
</feature>
<dbReference type="InterPro" id="IPR016024">
    <property type="entry name" value="ARM-type_fold"/>
</dbReference>
<feature type="region of interest" description="Disordered" evidence="7">
    <location>
        <begin position="1201"/>
        <end position="1227"/>
    </location>
</feature>
<evidence type="ECO:0000256" key="4">
    <source>
        <dbReference type="ARBA" id="ARBA00022679"/>
    </source>
</evidence>
<evidence type="ECO:0000256" key="3">
    <source>
        <dbReference type="ARBA" id="ARBA00012485"/>
    </source>
</evidence>
<dbReference type="PANTHER" id="PTHR45670">
    <property type="entry name" value="E3 UBIQUITIN-PROTEIN LIGASE TRIP12"/>
    <property type="match status" value="1"/>
</dbReference>
<feature type="domain" description="HECT" evidence="8">
    <location>
        <begin position="1547"/>
        <end position="1902"/>
    </location>
</feature>
<dbReference type="InterPro" id="IPR045322">
    <property type="entry name" value="HECTD1/TRIP12-like"/>
</dbReference>
<proteinExistence type="inferred from homology"/>
<evidence type="ECO:0000259" key="8">
    <source>
        <dbReference type="PROSITE" id="PS50237"/>
    </source>
</evidence>
<dbReference type="SUPFAM" id="SSF56204">
    <property type="entry name" value="Hect, E3 ligase catalytic domain"/>
    <property type="match status" value="1"/>
</dbReference>
<dbReference type="EC" id="2.3.2.26" evidence="3"/>
<feature type="compositionally biased region" description="Basic and acidic residues" evidence="7">
    <location>
        <begin position="19"/>
        <end position="50"/>
    </location>
</feature>
<keyword evidence="4" id="KW-0808">Transferase</keyword>
<dbReference type="Gene3D" id="1.25.10.10">
    <property type="entry name" value="Leucine-rich Repeat Variant"/>
    <property type="match status" value="1"/>
</dbReference>
<dbReference type="InterPro" id="IPR035983">
    <property type="entry name" value="Hect_E3_ubiquitin_ligase"/>
</dbReference>
<dbReference type="SMART" id="SM00119">
    <property type="entry name" value="HECTc"/>
    <property type="match status" value="1"/>
</dbReference>
<comment type="caution">
    <text evidence="9">The sequence shown here is derived from an EMBL/GenBank/DDBJ whole genome shotgun (WGS) entry which is preliminary data.</text>
</comment>
<evidence type="ECO:0000313" key="9">
    <source>
        <dbReference type="EMBL" id="KAJ6248341.1"/>
    </source>
</evidence>
<keyword evidence="5 6" id="KW-0833">Ubl conjugation pathway</keyword>
<evidence type="ECO:0000256" key="7">
    <source>
        <dbReference type="SAM" id="MobiDB-lite"/>
    </source>
</evidence>
<feature type="compositionally biased region" description="Basic residues" evidence="7">
    <location>
        <begin position="975"/>
        <end position="1018"/>
    </location>
</feature>
<evidence type="ECO:0000256" key="2">
    <source>
        <dbReference type="ARBA" id="ARBA00006331"/>
    </source>
</evidence>
<dbReference type="Gene3D" id="3.30.2160.10">
    <property type="entry name" value="Hect, E3 ligase catalytic domain"/>
    <property type="match status" value="1"/>
</dbReference>
<dbReference type="PANTHER" id="PTHR45670:SF1">
    <property type="entry name" value="E3 UBIQUITIN-PROTEIN LIGASE HECTD1"/>
    <property type="match status" value="1"/>
</dbReference>
<dbReference type="SUPFAM" id="SSF48371">
    <property type="entry name" value="ARM repeat"/>
    <property type="match status" value="1"/>
</dbReference>
<dbReference type="Pfam" id="PF25579">
    <property type="entry name" value="TPR_TRIP12_N"/>
    <property type="match status" value="1"/>
</dbReference>
<accession>A0ABQ8YUQ6</accession>
<dbReference type="InterPro" id="IPR011989">
    <property type="entry name" value="ARM-like"/>
</dbReference>
<feature type="compositionally biased region" description="Basic residues" evidence="7">
    <location>
        <begin position="7"/>
        <end position="18"/>
    </location>
</feature>
<feature type="compositionally biased region" description="Basic residues" evidence="7">
    <location>
        <begin position="69"/>
        <end position="155"/>
    </location>
</feature>
<feature type="region of interest" description="Disordered" evidence="7">
    <location>
        <begin position="1"/>
        <end position="168"/>
    </location>
</feature>
<dbReference type="InterPro" id="IPR057948">
    <property type="entry name" value="TPR_TRIP12_N"/>
</dbReference>
<comment type="similarity">
    <text evidence="2">Belongs to the UPL family. K-HECT subfamily.</text>
</comment>
<protein>
    <recommendedName>
        <fullName evidence="3">HECT-type E3 ubiquitin transferase</fullName>
        <ecNumber evidence="3">2.3.2.26</ecNumber>
    </recommendedName>
</protein>
<dbReference type="Pfam" id="PF00632">
    <property type="entry name" value="HECT"/>
    <property type="match status" value="1"/>
</dbReference>
<feature type="region of interest" description="Disordered" evidence="7">
    <location>
        <begin position="532"/>
        <end position="585"/>
    </location>
</feature>
<feature type="compositionally biased region" description="Low complexity" evidence="7">
    <location>
        <begin position="1203"/>
        <end position="1217"/>
    </location>
</feature>
<gene>
    <name evidence="9" type="ORF">M0813_17676</name>
</gene>
<keyword evidence="10" id="KW-1185">Reference proteome</keyword>
<feature type="compositionally biased region" description="Basic residues" evidence="7">
    <location>
        <begin position="1123"/>
        <end position="1136"/>
    </location>
</feature>
<evidence type="ECO:0000313" key="10">
    <source>
        <dbReference type="Proteomes" id="UP001150062"/>
    </source>
</evidence>
<feature type="compositionally biased region" description="Low complexity" evidence="7">
    <location>
        <begin position="1566"/>
        <end position="1578"/>
    </location>
</feature>
<reference evidence="9" key="1">
    <citation type="submission" date="2022-08" db="EMBL/GenBank/DDBJ databases">
        <title>Novel sulfate-reducing endosymbionts in the free-living metamonad Anaeramoeba.</title>
        <authorList>
            <person name="Jerlstrom-Hultqvist J."/>
            <person name="Cepicka I."/>
            <person name="Gallot-Lavallee L."/>
            <person name="Salas-Leiva D."/>
            <person name="Curtis B.A."/>
            <person name="Zahonova K."/>
            <person name="Pipaliya S."/>
            <person name="Dacks J."/>
            <person name="Roger A.J."/>
        </authorList>
    </citation>
    <scope>NUCLEOTIDE SEQUENCE</scope>
    <source>
        <strain evidence="9">Schooner1</strain>
    </source>
</reference>
<evidence type="ECO:0000256" key="5">
    <source>
        <dbReference type="ARBA" id="ARBA00022786"/>
    </source>
</evidence>
<organism evidence="9 10">
    <name type="scientific">Anaeramoeba flamelloides</name>
    <dbReference type="NCBI Taxonomy" id="1746091"/>
    <lineage>
        <taxon>Eukaryota</taxon>
        <taxon>Metamonada</taxon>
        <taxon>Anaeramoebidae</taxon>
        <taxon>Anaeramoeba</taxon>
    </lineage>
</organism>